<organism evidence="2 3">
    <name type="scientific">Colwellia psychrerythraea</name>
    <name type="common">Vibrio psychroerythus</name>
    <dbReference type="NCBI Taxonomy" id="28229"/>
    <lineage>
        <taxon>Bacteria</taxon>
        <taxon>Pseudomonadati</taxon>
        <taxon>Pseudomonadota</taxon>
        <taxon>Gammaproteobacteria</taxon>
        <taxon>Alteromonadales</taxon>
        <taxon>Colwelliaceae</taxon>
        <taxon>Colwellia</taxon>
    </lineage>
</organism>
<reference evidence="2 3" key="1">
    <citation type="submission" date="2014-08" db="EMBL/GenBank/DDBJ databases">
        <title>Genomic and Phenotypic Diversity of Colwellia psychrerythraea strains from Disparate Marine Basins.</title>
        <authorList>
            <person name="Techtmann S.M."/>
            <person name="Stelling S.C."/>
            <person name="Utturkar S.M."/>
            <person name="Alshibli N."/>
            <person name="Harris A."/>
            <person name="Brown S.D."/>
            <person name="Hazen T.C."/>
        </authorList>
    </citation>
    <scope>NUCLEOTIDE SEQUENCE [LARGE SCALE GENOMIC DNA]</scope>
    <source>
        <strain evidence="2 3">GAB14E</strain>
    </source>
</reference>
<sequence length="168" mass="18408">MKNELLDLILNSVFLGVGATISMDFWALMLQRFIGIAPLNYALVGRWLIHMSKGTFCHVNIATAKPVTAELVVGWAAHYLTGVVFAAVLIMLVGNEWINTPRLIPAITFGILTVGIPFFIMQPCMGFGIAASKAPKPNLARFRSLVTHFIFGLGLFLSATLNSFFLVH</sequence>
<dbReference type="AlphaFoldDB" id="A0A099KSF4"/>
<protein>
    <recommendedName>
        <fullName evidence="4">DUF2938 domain-containing protein</fullName>
    </recommendedName>
</protein>
<gene>
    <name evidence="2" type="ORF">GAB14E_2733</name>
</gene>
<dbReference type="PATRIC" id="fig|28229.3.peg.2359"/>
<keyword evidence="1" id="KW-0812">Transmembrane</keyword>
<feature type="transmembrane region" description="Helical" evidence="1">
    <location>
        <begin position="149"/>
        <end position="167"/>
    </location>
</feature>
<feature type="transmembrane region" description="Helical" evidence="1">
    <location>
        <begin position="75"/>
        <end position="94"/>
    </location>
</feature>
<evidence type="ECO:0008006" key="4">
    <source>
        <dbReference type="Google" id="ProtNLM"/>
    </source>
</evidence>
<dbReference type="RefSeq" id="WP_033082394.1">
    <property type="nucleotide sequence ID" value="NZ_JQEC01000029.1"/>
</dbReference>
<evidence type="ECO:0000256" key="1">
    <source>
        <dbReference type="SAM" id="Phobius"/>
    </source>
</evidence>
<keyword evidence="1" id="KW-1133">Transmembrane helix</keyword>
<dbReference type="InterPro" id="IPR021329">
    <property type="entry name" value="DUF2938"/>
</dbReference>
<feature type="transmembrane region" description="Helical" evidence="1">
    <location>
        <begin position="106"/>
        <end position="129"/>
    </location>
</feature>
<accession>A0A099KSF4</accession>
<proteinExistence type="predicted"/>
<feature type="transmembrane region" description="Helical" evidence="1">
    <location>
        <begin position="12"/>
        <end position="34"/>
    </location>
</feature>
<dbReference type="Pfam" id="PF11158">
    <property type="entry name" value="DUF2938"/>
    <property type="match status" value="1"/>
</dbReference>
<evidence type="ECO:0000313" key="3">
    <source>
        <dbReference type="Proteomes" id="UP000029868"/>
    </source>
</evidence>
<evidence type="ECO:0000313" key="2">
    <source>
        <dbReference type="EMBL" id="KGJ92817.1"/>
    </source>
</evidence>
<keyword evidence="1" id="KW-0472">Membrane</keyword>
<name>A0A099KSF4_COLPS</name>
<dbReference type="Proteomes" id="UP000029868">
    <property type="component" value="Unassembled WGS sequence"/>
</dbReference>
<dbReference type="EMBL" id="JQEC01000029">
    <property type="protein sequence ID" value="KGJ92817.1"/>
    <property type="molecule type" value="Genomic_DNA"/>
</dbReference>
<comment type="caution">
    <text evidence="2">The sequence shown here is derived from an EMBL/GenBank/DDBJ whole genome shotgun (WGS) entry which is preliminary data.</text>
</comment>
<dbReference type="OrthoDB" id="9812539at2"/>